<evidence type="ECO:0000313" key="2">
    <source>
        <dbReference type="EMBL" id="HCL01315.1"/>
    </source>
</evidence>
<feature type="domain" description="N-acetyltransferase" evidence="1">
    <location>
        <begin position="1"/>
        <end position="115"/>
    </location>
</feature>
<reference evidence="2 3" key="1">
    <citation type="journal article" date="2018" name="Nat. Biotechnol.">
        <title>A standardized bacterial taxonomy based on genome phylogeny substantially revises the tree of life.</title>
        <authorList>
            <person name="Parks D.H."/>
            <person name="Chuvochina M."/>
            <person name="Waite D.W."/>
            <person name="Rinke C."/>
            <person name="Skarshewski A."/>
            <person name="Chaumeil P.A."/>
            <person name="Hugenholtz P."/>
        </authorList>
    </citation>
    <scope>NUCLEOTIDE SEQUENCE [LARGE SCALE GENOMIC DNA]</scope>
    <source>
        <strain evidence="2">UBA11728</strain>
    </source>
</reference>
<organism evidence="2 3">
    <name type="scientific">Lachnoclostridium phytofermentans</name>
    <dbReference type="NCBI Taxonomy" id="66219"/>
    <lineage>
        <taxon>Bacteria</taxon>
        <taxon>Bacillati</taxon>
        <taxon>Bacillota</taxon>
        <taxon>Clostridia</taxon>
        <taxon>Lachnospirales</taxon>
        <taxon>Lachnospiraceae</taxon>
    </lineage>
</organism>
<dbReference type="InterPro" id="IPR000182">
    <property type="entry name" value="GNAT_dom"/>
</dbReference>
<keyword evidence="2" id="KW-0808">Transferase</keyword>
<feature type="non-terminal residue" evidence="2">
    <location>
        <position position="1"/>
    </location>
</feature>
<accession>A0A3D2X445</accession>
<evidence type="ECO:0000313" key="3">
    <source>
        <dbReference type="Proteomes" id="UP000262969"/>
    </source>
</evidence>
<protein>
    <submittedName>
        <fullName evidence="2">N-acetyltransferase</fullName>
    </submittedName>
</protein>
<dbReference type="SUPFAM" id="SSF55729">
    <property type="entry name" value="Acyl-CoA N-acyltransferases (Nat)"/>
    <property type="match status" value="1"/>
</dbReference>
<gene>
    <name evidence="2" type="ORF">DHW61_02700</name>
</gene>
<dbReference type="PROSITE" id="PS51186">
    <property type="entry name" value="GNAT"/>
    <property type="match status" value="1"/>
</dbReference>
<dbReference type="Gene3D" id="3.40.630.30">
    <property type="match status" value="1"/>
</dbReference>
<dbReference type="Proteomes" id="UP000262969">
    <property type="component" value="Unassembled WGS sequence"/>
</dbReference>
<dbReference type="CDD" id="cd04301">
    <property type="entry name" value="NAT_SF"/>
    <property type="match status" value="1"/>
</dbReference>
<dbReference type="InterPro" id="IPR016181">
    <property type="entry name" value="Acyl_CoA_acyltransferase"/>
</dbReference>
<proteinExistence type="predicted"/>
<name>A0A3D2X445_9FIRM</name>
<dbReference type="AlphaFoldDB" id="A0A3D2X445"/>
<evidence type="ECO:0000259" key="1">
    <source>
        <dbReference type="PROSITE" id="PS51186"/>
    </source>
</evidence>
<dbReference type="GO" id="GO:0016747">
    <property type="term" value="F:acyltransferase activity, transferring groups other than amino-acyl groups"/>
    <property type="evidence" value="ECO:0007669"/>
    <property type="project" value="InterPro"/>
</dbReference>
<dbReference type="Pfam" id="PF00583">
    <property type="entry name" value="Acetyltransf_1"/>
    <property type="match status" value="1"/>
</dbReference>
<sequence>FYAIRKKDLFKRIDYAENYLWNAGKSLENAMKKAHFTEWIIAIENDEITGFCTVAKTECIPDVPYTPYIGFMFVGEKFRGNLISQKLIIKSMAYAKELGLDKIYLASDHDNLYER</sequence>
<comment type="caution">
    <text evidence="2">The sequence shown here is derived from an EMBL/GenBank/DDBJ whole genome shotgun (WGS) entry which is preliminary data.</text>
</comment>
<dbReference type="EMBL" id="DPVV01000096">
    <property type="protein sequence ID" value="HCL01315.1"/>
    <property type="molecule type" value="Genomic_DNA"/>
</dbReference>